<reference evidence="3 4" key="1">
    <citation type="submission" date="2020-02" db="EMBL/GenBank/DDBJ databases">
        <title>Bird 10,000 Genomes (B10K) Project - Family phase.</title>
        <authorList>
            <person name="Zhang G."/>
        </authorList>
    </citation>
    <scope>NUCLEOTIDE SEQUENCE [LARGE SCALE GENOMIC DNA]</scope>
    <source>
        <strain evidence="3">B10K-DU-002-70</strain>
        <tissue evidence="3">Muscle</tissue>
    </source>
</reference>
<evidence type="ECO:0000256" key="2">
    <source>
        <dbReference type="SAM" id="Coils"/>
    </source>
</evidence>
<evidence type="ECO:0000313" key="3">
    <source>
        <dbReference type="EMBL" id="NXX61233.1"/>
    </source>
</evidence>
<organism evidence="3 4">
    <name type="scientific">Scopus umbretta</name>
    <name type="common">Hammerkop</name>
    <dbReference type="NCBI Taxonomy" id="33581"/>
    <lineage>
        <taxon>Eukaryota</taxon>
        <taxon>Metazoa</taxon>
        <taxon>Chordata</taxon>
        <taxon>Craniata</taxon>
        <taxon>Vertebrata</taxon>
        <taxon>Euteleostomi</taxon>
        <taxon>Archelosauria</taxon>
        <taxon>Archosauria</taxon>
        <taxon>Dinosauria</taxon>
        <taxon>Saurischia</taxon>
        <taxon>Theropoda</taxon>
        <taxon>Coelurosauria</taxon>
        <taxon>Aves</taxon>
        <taxon>Neognathae</taxon>
        <taxon>Neoaves</taxon>
        <taxon>Aequornithes</taxon>
        <taxon>Pelecaniformes</taxon>
        <taxon>Scopidae</taxon>
        <taxon>Scopus</taxon>
    </lineage>
</organism>
<dbReference type="EMBL" id="VZTL01062429">
    <property type="protein sequence ID" value="NXX61233.1"/>
    <property type="molecule type" value="Genomic_DNA"/>
</dbReference>
<dbReference type="OrthoDB" id="10262929at2759"/>
<feature type="non-terminal residue" evidence="3">
    <location>
        <position position="636"/>
    </location>
</feature>
<comment type="caution">
    <text evidence="3">The sequence shown here is derived from an EMBL/GenBank/DDBJ whole genome shotgun (WGS) entry which is preliminary data.</text>
</comment>
<feature type="coiled-coil region" evidence="2">
    <location>
        <begin position="529"/>
        <end position="556"/>
    </location>
</feature>
<sequence length="636" mass="75578">SLQESEIQLLQEAKRLSVELEQQEHELEKAEQFPEESSSEVSRIRQQLLSCQNEYNAIKEREYEIQFKMECLQEEKRLLENEYERIPKQRVDKKIKQLKENCDELCKEVIQRKAEINAIKEEISSKQKLELIDKKEMEKLLEKQDNLKDKLVKILGVPAQLGKETEKISRKKSDAQKKKEALNDQIEELNGTLKAIEMRTREILQEREDVMKELDGKQILLESKERECITLTKLLEISREKESAVLSDRAALEDNLNKCVLEKKKQHDILIHKQTQKDKELRNLKKMELQLNMIYDSLEQDKSQHNRLKLEAEAIPKGNGVLLERRRVLQKEIEMTKRSLAEQEIMSDMDAHMLEECIAEEGRLFKEQEKCRDELSRLAHLTWLKVEEREQKSRDVQKAQIQLQNIIKEIKRKDLEIREYKKRKREIQNQLQGFAKMYDVIQNERNKCINLVHIAQQKASEIKNKVTLLGNELENLRNTVITKERKLQKQHLKNRNNIAITDSLKSDYCKIVQIMHEMKEKKKQRCLDLERLTNTVTCIEEEIVQLCKKYERAIQQQNESGLLLRNREEELCILYEKINMQEMLCRNGDIEMQVMDEKIRFLKLKVAEKKRQIKSWFKALPVKNALDAHLVVLQIQ</sequence>
<evidence type="ECO:0000313" key="4">
    <source>
        <dbReference type="Proteomes" id="UP000539032"/>
    </source>
</evidence>
<feature type="coiled-coil region" evidence="2">
    <location>
        <begin position="6"/>
        <end position="115"/>
    </location>
</feature>
<evidence type="ECO:0000256" key="1">
    <source>
        <dbReference type="ARBA" id="ARBA00023054"/>
    </source>
</evidence>
<feature type="coiled-coil region" evidence="2">
    <location>
        <begin position="389"/>
        <end position="479"/>
    </location>
</feature>
<feature type="non-terminal residue" evidence="3">
    <location>
        <position position="1"/>
    </location>
</feature>
<proteinExistence type="predicted"/>
<feature type="coiled-coil region" evidence="2">
    <location>
        <begin position="165"/>
        <end position="227"/>
    </location>
</feature>
<protein>
    <submittedName>
        <fullName evidence="3">CC146 protein</fullName>
    </submittedName>
</protein>
<dbReference type="AlphaFoldDB" id="A0A7L4I850"/>
<keyword evidence="1 2" id="KW-0175">Coiled coil</keyword>
<dbReference type="GO" id="GO:0005856">
    <property type="term" value="C:cytoskeleton"/>
    <property type="evidence" value="ECO:0007669"/>
    <property type="project" value="TreeGrafter"/>
</dbReference>
<dbReference type="PANTHER" id="PTHR32083:SF34">
    <property type="entry name" value="COILED-COIL DOMAIN-CONTAINING PROTEIN 146"/>
    <property type="match status" value="1"/>
</dbReference>
<dbReference type="Proteomes" id="UP000539032">
    <property type="component" value="Unassembled WGS sequence"/>
</dbReference>
<dbReference type="PANTHER" id="PTHR32083">
    <property type="entry name" value="CILIA AND FLAGELLA-ASSOCIATED PROTEIN 58-RELATED"/>
    <property type="match status" value="1"/>
</dbReference>
<accession>A0A7L4I850</accession>
<gene>
    <name evidence="3" type="primary">Ccdc146_1</name>
    <name evidence="3" type="ORF">SCOUMB_R09800</name>
</gene>
<keyword evidence="4" id="KW-1185">Reference proteome</keyword>
<name>A0A7L4I850_SCOUM</name>